<dbReference type="SUPFAM" id="SSF48452">
    <property type="entry name" value="TPR-like"/>
    <property type="match status" value="1"/>
</dbReference>
<feature type="active site" description="Proton acceptor" evidence="6">
    <location>
        <position position="1016"/>
    </location>
</feature>
<dbReference type="Gene3D" id="1.25.40.10">
    <property type="entry name" value="Tetratricopeptide repeat domain"/>
    <property type="match status" value="1"/>
</dbReference>
<dbReference type="STRING" id="100787.A0A0G4KW76"/>
<evidence type="ECO:0000256" key="4">
    <source>
        <dbReference type="ARBA" id="ARBA00022777"/>
    </source>
</evidence>
<dbReference type="InterPro" id="IPR030616">
    <property type="entry name" value="Aur-like"/>
</dbReference>
<feature type="cross-link" description="Glycyl lysine isopeptide (Lys-Gly) (interchain with G-Cter in SUMO2)" evidence="8">
    <location>
        <position position="1018"/>
    </location>
</feature>
<feature type="binding site" evidence="7">
    <location>
        <begin position="1020"/>
        <end position="1021"/>
    </location>
    <ligand>
        <name>ATP</name>
        <dbReference type="ChEBI" id="CHEBI:30616"/>
    </ligand>
</feature>
<evidence type="ECO:0000256" key="1">
    <source>
        <dbReference type="ARBA" id="ARBA00022527"/>
    </source>
</evidence>
<dbReference type="InterPro" id="IPR008271">
    <property type="entry name" value="Ser/Thr_kinase_AS"/>
</dbReference>
<evidence type="ECO:0000256" key="7">
    <source>
        <dbReference type="PIRSR" id="PIRSR630616-2"/>
    </source>
</evidence>
<feature type="compositionally biased region" description="Polar residues" evidence="9">
    <location>
        <begin position="589"/>
        <end position="602"/>
    </location>
</feature>
<keyword evidence="4" id="KW-0418">Kinase</keyword>
<feature type="compositionally biased region" description="Polar residues" evidence="9">
    <location>
        <begin position="628"/>
        <end position="651"/>
    </location>
</feature>
<dbReference type="InterPro" id="IPR011990">
    <property type="entry name" value="TPR-like_helical_dom_sf"/>
</dbReference>
<dbReference type="Gene3D" id="3.30.200.20">
    <property type="entry name" value="Phosphorylase Kinase, domain 1"/>
    <property type="match status" value="1"/>
</dbReference>
<feature type="compositionally biased region" description="Polar residues" evidence="9">
    <location>
        <begin position="488"/>
        <end position="500"/>
    </location>
</feature>
<dbReference type="EMBL" id="CVQH01005224">
    <property type="protein sequence ID" value="CRK14007.1"/>
    <property type="molecule type" value="Genomic_DNA"/>
</dbReference>
<feature type="domain" description="Protein kinase" evidence="10">
    <location>
        <begin position="865"/>
        <end position="1186"/>
    </location>
</feature>
<dbReference type="Gene3D" id="1.10.510.10">
    <property type="entry name" value="Transferase(Phosphotransferase) domain 1"/>
    <property type="match status" value="1"/>
</dbReference>
<dbReference type="PROSITE" id="PS50011">
    <property type="entry name" value="PROTEIN_KINASE_DOM"/>
    <property type="match status" value="1"/>
</dbReference>
<evidence type="ECO:0000256" key="6">
    <source>
        <dbReference type="PIRSR" id="PIRSR630616-1"/>
    </source>
</evidence>
<evidence type="ECO:0000256" key="3">
    <source>
        <dbReference type="ARBA" id="ARBA00022741"/>
    </source>
</evidence>
<keyword evidence="3 7" id="KW-0547">Nucleotide-binding</keyword>
<feature type="binding site" evidence="7">
    <location>
        <position position="1050"/>
    </location>
    <ligand>
        <name>ATP</name>
        <dbReference type="ChEBI" id="CHEBI:30616"/>
    </ligand>
</feature>
<dbReference type="Pfam" id="PF00069">
    <property type="entry name" value="Pkinase"/>
    <property type="match status" value="1"/>
</dbReference>
<evidence type="ECO:0000256" key="8">
    <source>
        <dbReference type="PIRSR" id="PIRSR630616-3"/>
    </source>
</evidence>
<dbReference type="PANTHER" id="PTHR24350">
    <property type="entry name" value="SERINE/THREONINE-PROTEIN KINASE IAL-RELATED"/>
    <property type="match status" value="1"/>
</dbReference>
<evidence type="ECO:0000313" key="12">
    <source>
        <dbReference type="Proteomes" id="UP000044602"/>
    </source>
</evidence>
<feature type="compositionally biased region" description="Polar residues" evidence="9">
    <location>
        <begin position="557"/>
        <end position="572"/>
    </location>
</feature>
<sequence length="1208" mass="129911">CEERQGRLDEAVAILTGHMNAYALTDEQTAAIHLELGVKYYHIGNTAAAIASFEMAVKIALTSNADERLSMTALGNLEKLLAETGKSNKANKIHEYRMHRVAAFAEKSASLAKGFETEDDANGESDFGDTEREELAVWLWMDEDFEEPQLDWLVSANCMHEGEGALAPFDDHTISPSPPPPEFSTQDSGNGSSTVAGHSSLRIATDVRPTAPINIESRGGKAVSSGRESLNSYHEPFSSGLKPVSRTPSTKRAIANAFGNPSTPVSCVPSPVISALGDVTPLPSPLLSGDSPGPWKLLSARPPSRELMPNPTPDSVLVSASGESIAAALANASKRKVYAGLGPDGTEGKAGASSHTGPQHGRNRSVSEYIPEPSSIPRRHVTVSGSHAKPEQTAEAAEPHIRREVNMAESRGLAQTVAQPPTPPPSESSKSDSSAGSKSKPQAESFEAYGRNDGKKRRWMAVKLLGQGTFSRVMLATSQMGADEDDASNTAQSETSTLEHTQLPRKTLVAVKVCEHGPRGGASEERIEMSLKRELEIMQSIDHPSLPFVPKFTSHNATPSIDNPASFSSNPRIQFDDHTISPSPPPPEFSTQDSGNGFSTAAGHSSLRIATDVRPTAPINIESRGSKAVSSGRESLNSYHEPFSSSLKPVSRTPSTKRAIANAFGNPSTPVSCVPSPVISALGDVTPLPSPLLSGDSPGPWKLLSARPPSRELMPNPTPDSVLVSASGESIAAALANASKRKVYAGLGPDGTEGKAGASSHTGPQHGRNRSVSEYIPEPSSIPRRHVTVSGSHVKPEETAEAAEPHIKREVNLAESRGLAQTVAQPPTPPPSESSKSDSSAGSKSKPQAECFEAYGRNDGKKRRWMAVKLLGQGTFSRVMLATSQMGADEDDASNTAQSETSTLEHTQLPRKTLVAVKVCEHGPRGGASEERIEMSLKRELEIMQSIDHPSLVRLKAWAIEPTRAVLVLSHCPGGDLFDVATGHREVLKPSLLRRMFAELVGAVKYLHERRICHRDIKLENVLVNPSPAELADDSIDWVTYPYSVITLGDLGLSRRIADDEKLETRCGSEDYAAPEVIMGLPYDGRATDAWSLGVLLYALLESRLPFDPLPGSGADAHRMRSRTSHRIARAEWRWIEYAGDDGDHDASIAKFREKGLVGAMEITEGLLMRARTRWTLDKVLANEWVNQAVQVDGGIRFREEVEPEEVR</sequence>
<dbReference type="InterPro" id="IPR000719">
    <property type="entry name" value="Prot_kinase_dom"/>
</dbReference>
<evidence type="ECO:0000256" key="2">
    <source>
        <dbReference type="ARBA" id="ARBA00022679"/>
    </source>
</evidence>
<feature type="region of interest" description="Disordered" evidence="9">
    <location>
        <begin position="887"/>
        <end position="907"/>
    </location>
</feature>
<feature type="compositionally biased region" description="Low complexity" evidence="9">
    <location>
        <begin position="833"/>
        <end position="846"/>
    </location>
</feature>
<dbReference type="InterPro" id="IPR011009">
    <property type="entry name" value="Kinase-like_dom_sf"/>
</dbReference>
<keyword evidence="5 7" id="KW-0067">ATP-binding</keyword>
<dbReference type="AlphaFoldDB" id="A0A0G4KW76"/>
<evidence type="ECO:0000259" key="10">
    <source>
        <dbReference type="PROSITE" id="PS50011"/>
    </source>
</evidence>
<dbReference type="GO" id="GO:0005524">
    <property type="term" value="F:ATP binding"/>
    <property type="evidence" value="ECO:0007669"/>
    <property type="project" value="UniProtKB-KW"/>
</dbReference>
<keyword evidence="2" id="KW-0808">Transferase</keyword>
<name>A0A0G4KW76_VERLO</name>
<dbReference type="GO" id="GO:0004674">
    <property type="term" value="F:protein serine/threonine kinase activity"/>
    <property type="evidence" value="ECO:0007669"/>
    <property type="project" value="UniProtKB-KW"/>
</dbReference>
<feature type="non-terminal residue" evidence="11">
    <location>
        <position position="1"/>
    </location>
</feature>
<feature type="compositionally biased region" description="Polar residues" evidence="9">
    <location>
        <begin position="183"/>
        <end position="197"/>
    </location>
</feature>
<keyword evidence="12" id="KW-1185">Reference proteome</keyword>
<dbReference type="PROSITE" id="PS00108">
    <property type="entry name" value="PROTEIN_KINASE_ST"/>
    <property type="match status" value="1"/>
</dbReference>
<gene>
    <name evidence="11" type="ORF">BN1708_011011</name>
</gene>
<feature type="region of interest" description="Disordered" evidence="9">
    <location>
        <begin position="747"/>
        <end position="849"/>
    </location>
</feature>
<dbReference type="SMART" id="SM00220">
    <property type="entry name" value="S_TKc"/>
    <property type="match status" value="1"/>
</dbReference>
<feature type="region of interest" description="Disordered" evidence="9">
    <location>
        <begin position="481"/>
        <end position="501"/>
    </location>
</feature>
<evidence type="ECO:0000256" key="9">
    <source>
        <dbReference type="SAM" id="MobiDB-lite"/>
    </source>
</evidence>
<dbReference type="FunFam" id="1.10.510.10:FF:000640">
    <property type="entry name" value="Serine/threonine-protein kinase PRR1"/>
    <property type="match status" value="1"/>
</dbReference>
<feature type="compositionally biased region" description="Basic and acidic residues" evidence="9">
    <location>
        <begin position="388"/>
        <end position="406"/>
    </location>
</feature>
<accession>A0A0G4KW76</accession>
<protein>
    <recommendedName>
        <fullName evidence="10">Protein kinase domain-containing protein</fullName>
    </recommendedName>
</protein>
<proteinExistence type="predicted"/>
<evidence type="ECO:0000256" key="5">
    <source>
        <dbReference type="ARBA" id="ARBA00022840"/>
    </source>
</evidence>
<organism evidence="11 12">
    <name type="scientific">Verticillium longisporum</name>
    <name type="common">Verticillium dahliae var. longisporum</name>
    <dbReference type="NCBI Taxonomy" id="100787"/>
    <lineage>
        <taxon>Eukaryota</taxon>
        <taxon>Fungi</taxon>
        <taxon>Dikarya</taxon>
        <taxon>Ascomycota</taxon>
        <taxon>Pezizomycotina</taxon>
        <taxon>Sordariomycetes</taxon>
        <taxon>Hypocreomycetidae</taxon>
        <taxon>Glomerellales</taxon>
        <taxon>Plectosphaerellaceae</taxon>
        <taxon>Verticillium</taxon>
    </lineage>
</organism>
<feature type="region of interest" description="Disordered" evidence="9">
    <location>
        <begin position="341"/>
        <end position="452"/>
    </location>
</feature>
<dbReference type="SUPFAM" id="SSF56112">
    <property type="entry name" value="Protein kinase-like (PK-like)"/>
    <property type="match status" value="2"/>
</dbReference>
<feature type="region of interest" description="Disordered" evidence="9">
    <location>
        <begin position="164"/>
        <end position="247"/>
    </location>
</feature>
<reference evidence="11 12" key="1">
    <citation type="submission" date="2015-05" db="EMBL/GenBank/DDBJ databases">
        <authorList>
            <person name="Wang D.B."/>
            <person name="Wang M."/>
        </authorList>
    </citation>
    <scope>NUCLEOTIDE SEQUENCE [LARGE SCALE GENOMIC DNA]</scope>
    <source>
        <strain evidence="11">VL1</strain>
    </source>
</reference>
<dbReference type="Proteomes" id="UP000044602">
    <property type="component" value="Unassembled WGS sequence"/>
</dbReference>
<feature type="region of interest" description="Disordered" evidence="9">
    <location>
        <begin position="557"/>
        <end position="602"/>
    </location>
</feature>
<evidence type="ECO:0000313" key="11">
    <source>
        <dbReference type="EMBL" id="CRK14007.1"/>
    </source>
</evidence>
<feature type="compositionally biased region" description="Polar residues" evidence="9">
    <location>
        <begin position="894"/>
        <end position="906"/>
    </location>
</feature>
<feature type="compositionally biased region" description="Basic and acidic residues" evidence="9">
    <location>
        <begin position="794"/>
        <end position="812"/>
    </location>
</feature>
<feature type="compositionally biased region" description="Low complexity" evidence="9">
    <location>
        <begin position="427"/>
        <end position="440"/>
    </location>
</feature>
<keyword evidence="1" id="KW-0723">Serine/threonine-protein kinase</keyword>
<feature type="region of interest" description="Disordered" evidence="9">
    <location>
        <begin position="621"/>
        <end position="651"/>
    </location>
</feature>